<evidence type="ECO:0000256" key="2">
    <source>
        <dbReference type="ARBA" id="ARBA00023242"/>
    </source>
</evidence>
<dbReference type="AlphaFoldDB" id="A0A2G9RKD6"/>
<name>A0A2G9RKD6_AQUCT</name>
<dbReference type="GO" id="GO:0032922">
    <property type="term" value="P:circadian regulation of gene expression"/>
    <property type="evidence" value="ECO:0007669"/>
    <property type="project" value="TreeGrafter"/>
</dbReference>
<keyword evidence="6" id="KW-1185">Reference proteome</keyword>
<dbReference type="GO" id="GO:0005737">
    <property type="term" value="C:cytoplasm"/>
    <property type="evidence" value="ECO:0007669"/>
    <property type="project" value="TreeGrafter"/>
</dbReference>
<dbReference type="PANTHER" id="PTHR11269:SF13">
    <property type="entry name" value="PERIOD CIRCADIAN PROTEIN HOMOLOG 3"/>
    <property type="match status" value="1"/>
</dbReference>
<evidence type="ECO:0000256" key="3">
    <source>
        <dbReference type="SAM" id="MobiDB-lite"/>
    </source>
</evidence>
<feature type="domain" description="Period circadian-like C-terminal" evidence="4">
    <location>
        <begin position="64"/>
        <end position="117"/>
    </location>
</feature>
<organism evidence="5 6">
    <name type="scientific">Aquarana catesbeiana</name>
    <name type="common">American bullfrog</name>
    <name type="synonym">Rana catesbeiana</name>
    <dbReference type="NCBI Taxonomy" id="8400"/>
    <lineage>
        <taxon>Eukaryota</taxon>
        <taxon>Metazoa</taxon>
        <taxon>Chordata</taxon>
        <taxon>Craniata</taxon>
        <taxon>Vertebrata</taxon>
        <taxon>Euteleostomi</taxon>
        <taxon>Amphibia</taxon>
        <taxon>Batrachia</taxon>
        <taxon>Anura</taxon>
        <taxon>Neobatrachia</taxon>
        <taxon>Ranoidea</taxon>
        <taxon>Ranidae</taxon>
        <taxon>Aquarana</taxon>
    </lineage>
</organism>
<evidence type="ECO:0000313" key="6">
    <source>
        <dbReference type="Proteomes" id="UP000228934"/>
    </source>
</evidence>
<keyword evidence="2" id="KW-0539">Nucleus</keyword>
<dbReference type="GO" id="GO:0001222">
    <property type="term" value="F:transcription corepressor binding"/>
    <property type="evidence" value="ECO:0007669"/>
    <property type="project" value="TreeGrafter"/>
</dbReference>
<comment type="subcellular location">
    <subcellularLocation>
        <location evidence="1">Nucleus</location>
    </subcellularLocation>
</comment>
<dbReference type="GO" id="GO:0005634">
    <property type="term" value="C:nucleus"/>
    <property type="evidence" value="ECO:0007669"/>
    <property type="project" value="UniProtKB-SubCell"/>
</dbReference>
<feature type="compositionally biased region" description="Polar residues" evidence="3">
    <location>
        <begin position="62"/>
        <end position="72"/>
    </location>
</feature>
<proteinExistence type="predicted"/>
<dbReference type="EMBL" id="KV938897">
    <property type="protein sequence ID" value="PIO28376.1"/>
    <property type="molecule type" value="Genomic_DNA"/>
</dbReference>
<gene>
    <name evidence="5" type="ORF">AB205_0166900</name>
</gene>
<feature type="compositionally biased region" description="Low complexity" evidence="3">
    <location>
        <begin position="23"/>
        <end position="33"/>
    </location>
</feature>
<protein>
    <recommendedName>
        <fullName evidence="4">Period circadian-like C-terminal domain-containing protein</fullName>
    </recommendedName>
</protein>
<dbReference type="Pfam" id="PF12114">
    <property type="entry name" value="Period_C"/>
    <property type="match status" value="1"/>
</dbReference>
<dbReference type="InterPro" id="IPR022728">
    <property type="entry name" value="Period_circadian-like_C"/>
</dbReference>
<reference evidence="6" key="1">
    <citation type="journal article" date="2017" name="Nat. Commun.">
        <title>The North American bullfrog draft genome provides insight into hormonal regulation of long noncoding RNA.</title>
        <authorList>
            <person name="Hammond S.A."/>
            <person name="Warren R.L."/>
            <person name="Vandervalk B.P."/>
            <person name="Kucuk E."/>
            <person name="Khan H."/>
            <person name="Gibb E.A."/>
            <person name="Pandoh P."/>
            <person name="Kirk H."/>
            <person name="Zhao Y."/>
            <person name="Jones M."/>
            <person name="Mungall A.J."/>
            <person name="Coope R."/>
            <person name="Pleasance S."/>
            <person name="Moore R.A."/>
            <person name="Holt R.A."/>
            <person name="Round J.M."/>
            <person name="Ohora S."/>
            <person name="Walle B.V."/>
            <person name="Veldhoen N."/>
            <person name="Helbing C.C."/>
            <person name="Birol I."/>
        </authorList>
    </citation>
    <scope>NUCLEOTIDE SEQUENCE [LARGE SCALE GENOMIC DNA]</scope>
</reference>
<sequence length="132" mass="13496">MSAEGQQEAQIEDPHLFSHSRSSSPLQLVLLQEELPKPAEPQEGANAENQSDVKCADAAEDSGNNDSHSASSELFDLLLQEDSQSGTGSAASGSGSANSSSLGIGSNGSTSNRTSGSGIGNDSLWTFPSLVT</sequence>
<accession>A0A2G9RKD6</accession>
<dbReference type="GO" id="GO:0000976">
    <property type="term" value="F:transcription cis-regulatory region binding"/>
    <property type="evidence" value="ECO:0007669"/>
    <property type="project" value="TreeGrafter"/>
</dbReference>
<dbReference type="PANTHER" id="PTHR11269">
    <property type="entry name" value="PERIOD CIRCADIAN PROTEIN"/>
    <property type="match status" value="1"/>
</dbReference>
<evidence type="ECO:0000256" key="1">
    <source>
        <dbReference type="ARBA" id="ARBA00004123"/>
    </source>
</evidence>
<dbReference type="GO" id="GO:0000122">
    <property type="term" value="P:negative regulation of transcription by RNA polymerase II"/>
    <property type="evidence" value="ECO:0007669"/>
    <property type="project" value="TreeGrafter"/>
</dbReference>
<feature type="compositionally biased region" description="Low complexity" evidence="3">
    <location>
        <begin position="83"/>
        <end position="116"/>
    </location>
</feature>
<dbReference type="InterPro" id="IPR050760">
    <property type="entry name" value="Period_circadian_regulator"/>
</dbReference>
<feature type="region of interest" description="Disordered" evidence="3">
    <location>
        <begin position="1"/>
        <end position="132"/>
    </location>
</feature>
<dbReference type="Proteomes" id="UP000228934">
    <property type="component" value="Unassembled WGS sequence"/>
</dbReference>
<evidence type="ECO:0000259" key="4">
    <source>
        <dbReference type="Pfam" id="PF12114"/>
    </source>
</evidence>
<feature type="compositionally biased region" description="Polar residues" evidence="3">
    <location>
        <begin position="123"/>
        <end position="132"/>
    </location>
</feature>
<evidence type="ECO:0000313" key="5">
    <source>
        <dbReference type="EMBL" id="PIO28376.1"/>
    </source>
</evidence>
<dbReference type="GO" id="GO:0043153">
    <property type="term" value="P:entrainment of circadian clock by photoperiod"/>
    <property type="evidence" value="ECO:0007669"/>
    <property type="project" value="TreeGrafter"/>
</dbReference>